<dbReference type="Proteomes" id="UP001295794">
    <property type="component" value="Unassembled WGS sequence"/>
</dbReference>
<dbReference type="EMBL" id="CAVNYO010000003">
    <property type="protein sequence ID" value="CAK5261939.1"/>
    <property type="molecule type" value="Genomic_DNA"/>
</dbReference>
<comment type="caution">
    <text evidence="1">The sequence shown here is derived from an EMBL/GenBank/DDBJ whole genome shotgun (WGS) entry which is preliminary data.</text>
</comment>
<keyword evidence="2" id="KW-1185">Reference proteome</keyword>
<reference evidence="1" key="1">
    <citation type="submission" date="2023-11" db="EMBL/GenBank/DDBJ databases">
        <authorList>
            <person name="De Vega J J."/>
            <person name="De Vega J J."/>
        </authorList>
    </citation>
    <scope>NUCLEOTIDE SEQUENCE</scope>
</reference>
<accession>A0AAD2JU25</accession>
<protein>
    <submittedName>
        <fullName evidence="1">Uncharacterized protein</fullName>
    </submittedName>
</protein>
<proteinExistence type="predicted"/>
<organism evidence="1 2">
    <name type="scientific">Mycena citricolor</name>
    <dbReference type="NCBI Taxonomy" id="2018698"/>
    <lineage>
        <taxon>Eukaryota</taxon>
        <taxon>Fungi</taxon>
        <taxon>Dikarya</taxon>
        <taxon>Basidiomycota</taxon>
        <taxon>Agaricomycotina</taxon>
        <taxon>Agaricomycetes</taxon>
        <taxon>Agaricomycetidae</taxon>
        <taxon>Agaricales</taxon>
        <taxon>Marasmiineae</taxon>
        <taxon>Mycenaceae</taxon>
        <taxon>Mycena</taxon>
    </lineage>
</organism>
<dbReference type="AlphaFoldDB" id="A0AAD2JU25"/>
<feature type="non-terminal residue" evidence="1">
    <location>
        <position position="1"/>
    </location>
</feature>
<name>A0AAD2JU25_9AGAR</name>
<evidence type="ECO:0000313" key="1">
    <source>
        <dbReference type="EMBL" id="CAK5261939.1"/>
    </source>
</evidence>
<sequence>RLQRRDGGGENLAPAYVRGASTSLAPMHTASFASGNDSAGRACTAAGFLASMKRV</sequence>
<gene>
    <name evidence="1" type="ORF">MYCIT1_LOCUS265</name>
</gene>
<evidence type="ECO:0000313" key="2">
    <source>
        <dbReference type="Proteomes" id="UP001295794"/>
    </source>
</evidence>